<evidence type="ECO:0000313" key="3">
    <source>
        <dbReference type="Proteomes" id="UP000759103"/>
    </source>
</evidence>
<evidence type="ECO:0000313" key="2">
    <source>
        <dbReference type="EMBL" id="MBW6531680.1"/>
    </source>
</evidence>
<gene>
    <name evidence="2" type="primary">yacG</name>
    <name evidence="2" type="ORF">KZ820_13130</name>
</gene>
<dbReference type="RefSeq" id="WP_219749069.1">
    <property type="nucleotide sequence ID" value="NZ_JAHXZN010000004.1"/>
</dbReference>
<comment type="caution">
    <text evidence="2">The sequence shown here is derived from an EMBL/GenBank/DDBJ whole genome shotgun (WGS) entry which is preliminary data.</text>
</comment>
<evidence type="ECO:0000256" key="1">
    <source>
        <dbReference type="SAM" id="MobiDB-lite"/>
    </source>
</evidence>
<dbReference type="InterPro" id="IPR005584">
    <property type="entry name" value="DNA_gyrase_inhibitor_YacG"/>
</dbReference>
<dbReference type="SUPFAM" id="SSF57716">
    <property type="entry name" value="Glucocorticoid receptor-like (DNA-binding domain)"/>
    <property type="match status" value="1"/>
</dbReference>
<sequence length="59" mass="6506">MTQLCPICAAPAHPDHAPFCGRGCKDRDLLRWLGEGYRLPGPAIDDEMQEGLDKPRDTA</sequence>
<dbReference type="InterPro" id="IPR013088">
    <property type="entry name" value="Znf_NHR/GATA"/>
</dbReference>
<dbReference type="Proteomes" id="UP000759103">
    <property type="component" value="Unassembled WGS sequence"/>
</dbReference>
<reference evidence="2 3" key="1">
    <citation type="submission" date="2021-07" db="EMBL/GenBank/DDBJ databases">
        <title>Sphingomonas sp.</title>
        <authorList>
            <person name="Feng G."/>
            <person name="Li J."/>
            <person name="Pan M."/>
        </authorList>
    </citation>
    <scope>NUCLEOTIDE SEQUENCE [LARGE SCALE GENOMIC DNA]</scope>
    <source>
        <strain evidence="2 3">RRHST34</strain>
    </source>
</reference>
<name>A0ABS7BQ97_9SPHN</name>
<accession>A0ABS7BQ97</accession>
<keyword evidence="3" id="KW-1185">Reference proteome</keyword>
<protein>
    <submittedName>
        <fullName evidence="2">DNA gyrase inhibitor YacG</fullName>
    </submittedName>
</protein>
<organism evidence="2 3">
    <name type="scientific">Sphingomonas citri</name>
    <dbReference type="NCBI Taxonomy" id="2862499"/>
    <lineage>
        <taxon>Bacteria</taxon>
        <taxon>Pseudomonadati</taxon>
        <taxon>Pseudomonadota</taxon>
        <taxon>Alphaproteobacteria</taxon>
        <taxon>Sphingomonadales</taxon>
        <taxon>Sphingomonadaceae</taxon>
        <taxon>Sphingomonas</taxon>
    </lineage>
</organism>
<dbReference type="EMBL" id="JAHXZN010000004">
    <property type="protein sequence ID" value="MBW6531680.1"/>
    <property type="molecule type" value="Genomic_DNA"/>
</dbReference>
<dbReference type="Gene3D" id="3.30.50.10">
    <property type="entry name" value="Erythroid Transcription Factor GATA-1, subunit A"/>
    <property type="match status" value="1"/>
</dbReference>
<proteinExistence type="predicted"/>
<dbReference type="Pfam" id="PF03884">
    <property type="entry name" value="YacG"/>
    <property type="match status" value="1"/>
</dbReference>
<feature type="region of interest" description="Disordered" evidence="1">
    <location>
        <begin position="40"/>
        <end position="59"/>
    </location>
</feature>